<reference evidence="2 4" key="3">
    <citation type="submission" date="2018-03" db="EMBL/GenBank/DDBJ databases">
        <title>Draft genome of Pseudomonas putida strain KH-18-2.</title>
        <authorList>
            <person name="Yoshizawa S."/>
            <person name="Khan N.H."/>
            <person name="Nishimura M."/>
            <person name="Chiura H.X."/>
            <person name="Ogura Y."/>
            <person name="Hayashi T."/>
            <person name="Kogure K."/>
        </authorList>
    </citation>
    <scope>NUCLEOTIDE SEQUENCE [LARGE SCALE GENOMIC DNA]</scope>
    <source>
        <strain evidence="2 4">KH-18-2</strain>
    </source>
</reference>
<geneLocation type="plasmid" evidence="1">
    <name>pKF715B</name>
</geneLocation>
<geneLocation type="plasmid" evidence="3">
    <name>pkf715b dna</name>
</geneLocation>
<proteinExistence type="predicted"/>
<evidence type="ECO:0000313" key="1">
    <source>
        <dbReference type="EMBL" id="BAW27153.1"/>
    </source>
</evidence>
<accession>A0A1L7NNZ5</accession>
<evidence type="ECO:0000313" key="2">
    <source>
        <dbReference type="EMBL" id="POF99700.1"/>
    </source>
</evidence>
<protein>
    <submittedName>
        <fullName evidence="1">Uncharacterized protein</fullName>
    </submittedName>
</protein>
<evidence type="ECO:0000313" key="3">
    <source>
        <dbReference type="Proteomes" id="UP000218731"/>
    </source>
</evidence>
<sequence>MRTPNEQAAPKLMASSIELISDRDEKFSAVVTIMGSYGNESFRKAFKAQYPEDWATIERSYDLPGLNYGEVGRCIDGKWTLIAIEPSPAALLDAQYCDYLRNPPF</sequence>
<dbReference type="Proteomes" id="UP000218731">
    <property type="component" value="Plasmid pKF715B"/>
</dbReference>
<gene>
    <name evidence="2" type="ORF">BGP82_28065</name>
    <name evidence="1" type="ORF">KF715C_pB470</name>
</gene>
<reference evidence="2 4" key="2">
    <citation type="submission" date="2016-08" db="EMBL/GenBank/DDBJ databases">
        <authorList>
            <person name="Seilhamer J.J."/>
        </authorList>
    </citation>
    <scope>NUCLEOTIDE SEQUENCE [LARGE SCALE GENOMIC DNA]</scope>
    <source>
        <strain evidence="2 4">KH-18-2</strain>
    </source>
</reference>
<organism evidence="1 3">
    <name type="scientific">Pseudomonas putida</name>
    <name type="common">Arthrobacter siderocapsulatus</name>
    <dbReference type="NCBI Taxonomy" id="303"/>
    <lineage>
        <taxon>Bacteria</taxon>
        <taxon>Pseudomonadati</taxon>
        <taxon>Pseudomonadota</taxon>
        <taxon>Gammaproteobacteria</taxon>
        <taxon>Pseudomonadales</taxon>
        <taxon>Pseudomonadaceae</taxon>
        <taxon>Pseudomonas</taxon>
    </lineage>
</organism>
<name>A0A1L7NNZ5_PSEPU</name>
<dbReference type="AlphaFoldDB" id="A0A1L7NNZ5"/>
<dbReference type="EMBL" id="AP015031">
    <property type="protein sequence ID" value="BAW27153.1"/>
    <property type="molecule type" value="Genomic_DNA"/>
</dbReference>
<reference evidence="1 3" key="1">
    <citation type="submission" date="2015-11" db="EMBL/GenBank/DDBJ databases">
        <title>Complete genome sequencing of a biphenyl-degrading bacterium, Pseudomonas putida KF715 (=NBRC110667).</title>
        <authorList>
            <person name="Suenaga H."/>
            <person name="Fujihara N."/>
            <person name="Watanabe T."/>
            <person name="Hirose J."/>
            <person name="Kimura N."/>
            <person name="Yamazoe A."/>
            <person name="Hosoyama A."/>
            <person name="Shimodaira J."/>
            <person name="Furukawa K."/>
        </authorList>
    </citation>
    <scope>NUCLEOTIDE SEQUENCE [LARGE SCALE GENOMIC DNA]</scope>
    <source>
        <strain evidence="1 3">KF715</strain>
        <plasmid evidence="1">pKF715B</plasmid>
        <plasmid evidence="3">Plasmid pkf715b dna</plasmid>
    </source>
</reference>
<dbReference type="EMBL" id="MING01000087">
    <property type="protein sequence ID" value="POF99700.1"/>
    <property type="molecule type" value="Genomic_DNA"/>
</dbReference>
<dbReference type="Proteomes" id="UP000237378">
    <property type="component" value="Unassembled WGS sequence"/>
</dbReference>
<evidence type="ECO:0000313" key="4">
    <source>
        <dbReference type="Proteomes" id="UP000237378"/>
    </source>
</evidence>
<keyword evidence="1" id="KW-0614">Plasmid</keyword>
<dbReference type="RefSeq" id="WP_004577611.1">
    <property type="nucleotide sequence ID" value="NZ_AP015031.1"/>
</dbReference>